<evidence type="ECO:0000256" key="1">
    <source>
        <dbReference type="ARBA" id="ARBA00004141"/>
    </source>
</evidence>
<dbReference type="GO" id="GO:0048038">
    <property type="term" value="F:quinone binding"/>
    <property type="evidence" value="ECO:0007669"/>
    <property type="project" value="UniProtKB-KW"/>
</dbReference>
<feature type="transmembrane region" description="Helical" evidence="5">
    <location>
        <begin position="105"/>
        <end position="126"/>
    </location>
</feature>
<dbReference type="InterPro" id="IPR018086">
    <property type="entry name" value="NADH_UbQ_OxRdtase_su1_CS"/>
</dbReference>
<evidence type="ECO:0000313" key="7">
    <source>
        <dbReference type="EMBL" id="GAW94176.1"/>
    </source>
</evidence>
<dbReference type="GO" id="GO:0003954">
    <property type="term" value="F:NADH dehydrogenase activity"/>
    <property type="evidence" value="ECO:0007669"/>
    <property type="project" value="TreeGrafter"/>
</dbReference>
<comment type="caution">
    <text evidence="7">The sequence shown here is derived from an EMBL/GenBank/DDBJ whole genome shotgun (WGS) entry which is preliminary data.</text>
</comment>
<feature type="transmembrane region" description="Helical" evidence="5">
    <location>
        <begin position="32"/>
        <end position="58"/>
    </location>
</feature>
<keyword evidence="5" id="KW-0830">Ubiquinone</keyword>
<comment type="catalytic activity">
    <reaction evidence="5">
        <text>a quinone + NADH + 5 H(+)(in) = a quinol + NAD(+) + 4 H(+)(out)</text>
        <dbReference type="Rhea" id="RHEA:57888"/>
        <dbReference type="ChEBI" id="CHEBI:15378"/>
        <dbReference type="ChEBI" id="CHEBI:24646"/>
        <dbReference type="ChEBI" id="CHEBI:57540"/>
        <dbReference type="ChEBI" id="CHEBI:57945"/>
        <dbReference type="ChEBI" id="CHEBI:132124"/>
    </reaction>
</comment>
<evidence type="ECO:0000256" key="4">
    <source>
        <dbReference type="ARBA" id="ARBA00023136"/>
    </source>
</evidence>
<sequence>MWEFFYAPDQWAYGIYKAVETWGQSVGIPVSLIQLLLLIPVAVILLAFIFLNVMFLTWMERKVAGHIQVRYGPMRTGWHGLMQPVADAVKLLFKEPIALPGVDRFIYFLSPMFMFTMAMMVFIVIPFSPGWVVASLDYGLLFIFAVSGMSSFFVLAGGWCSNNKWSLLGAMRTVAQVIGYEVPLILSALGVALLAGSLNLTDIVASQKGMWNIVKQPLGFILFLMASLAEANRGPFDLEEAEQELVGGYLTEYSGMPFAMFYLGEYTHLLASGAIITTLFLGGWQGPLLPPIIWFLIKCYAVIFIFMWIRWTYPRIRVDHLLQFNWKFVLPLALVNLGITSLVLVL</sequence>
<evidence type="ECO:0000256" key="5">
    <source>
        <dbReference type="HAMAP-Rule" id="MF_01350"/>
    </source>
</evidence>
<keyword evidence="5" id="KW-0874">Quinone</keyword>
<feature type="transmembrane region" description="Helical" evidence="5">
    <location>
        <begin position="138"/>
        <end position="156"/>
    </location>
</feature>
<evidence type="ECO:0000256" key="6">
    <source>
        <dbReference type="RuleBase" id="RU000471"/>
    </source>
</evidence>
<keyword evidence="5" id="KW-1003">Cell membrane</keyword>
<keyword evidence="3 5" id="KW-1133">Transmembrane helix</keyword>
<dbReference type="GO" id="GO:0005886">
    <property type="term" value="C:plasma membrane"/>
    <property type="evidence" value="ECO:0007669"/>
    <property type="project" value="UniProtKB-SubCell"/>
</dbReference>
<dbReference type="EC" id="7.1.1.-" evidence="5"/>
<dbReference type="EMBL" id="BDGJ01000198">
    <property type="protein sequence ID" value="GAW94176.1"/>
    <property type="molecule type" value="Genomic_DNA"/>
</dbReference>
<dbReference type="RefSeq" id="WP_202820112.1">
    <property type="nucleotide sequence ID" value="NZ_BDGJ01000198.1"/>
</dbReference>
<dbReference type="GO" id="GO:0009060">
    <property type="term" value="P:aerobic respiration"/>
    <property type="evidence" value="ECO:0007669"/>
    <property type="project" value="TreeGrafter"/>
</dbReference>
<evidence type="ECO:0000256" key="2">
    <source>
        <dbReference type="ARBA" id="ARBA00022692"/>
    </source>
</evidence>
<organism evidence="7 8">
    <name type="scientific">Calderihabitans maritimus</name>
    <dbReference type="NCBI Taxonomy" id="1246530"/>
    <lineage>
        <taxon>Bacteria</taxon>
        <taxon>Bacillati</taxon>
        <taxon>Bacillota</taxon>
        <taxon>Clostridia</taxon>
        <taxon>Neomoorellales</taxon>
        <taxon>Calderihabitantaceae</taxon>
        <taxon>Calderihabitans</taxon>
    </lineage>
</organism>
<dbReference type="PROSITE" id="PS00667">
    <property type="entry name" value="COMPLEX1_ND1_1"/>
    <property type="match status" value="1"/>
</dbReference>
<dbReference type="HAMAP" id="MF_01350">
    <property type="entry name" value="NDH1_NuoH"/>
    <property type="match status" value="1"/>
</dbReference>
<dbReference type="NCBIfam" id="NF004741">
    <property type="entry name" value="PRK06076.1-2"/>
    <property type="match status" value="1"/>
</dbReference>
<keyword evidence="5 6" id="KW-0520">NAD</keyword>
<dbReference type="Pfam" id="PF00146">
    <property type="entry name" value="NADHdh"/>
    <property type="match status" value="1"/>
</dbReference>
<evidence type="ECO:0000313" key="8">
    <source>
        <dbReference type="Proteomes" id="UP000197032"/>
    </source>
</evidence>
<dbReference type="PANTHER" id="PTHR11432:SF3">
    <property type="entry name" value="NADH-UBIQUINONE OXIDOREDUCTASE CHAIN 1"/>
    <property type="match status" value="1"/>
</dbReference>
<feature type="transmembrane region" description="Helical" evidence="5">
    <location>
        <begin position="292"/>
        <end position="313"/>
    </location>
</feature>
<proteinExistence type="inferred from homology"/>
<gene>
    <name evidence="5" type="primary">nuoH</name>
    <name evidence="7" type="ORF">KKC1_32890</name>
</gene>
<dbReference type="InterPro" id="IPR001694">
    <property type="entry name" value="NADH_UbQ_OxRdtase_su1/FPO"/>
</dbReference>
<feature type="transmembrane region" description="Helical" evidence="5">
    <location>
        <begin position="325"/>
        <end position="345"/>
    </location>
</feature>
<evidence type="ECO:0000256" key="3">
    <source>
        <dbReference type="ARBA" id="ARBA00022989"/>
    </source>
</evidence>
<feature type="transmembrane region" description="Helical" evidence="5">
    <location>
        <begin position="266"/>
        <end position="286"/>
    </location>
</feature>
<comment type="similarity">
    <text evidence="5 6">Belongs to the complex I subunit 1 family.</text>
</comment>
<comment type="caution">
    <text evidence="5">Lacks conserved residue(s) required for the propagation of feature annotation.</text>
</comment>
<name>A0A1Z5HXC0_9FIRM</name>
<protein>
    <recommendedName>
        <fullName evidence="5">NADH-quinone oxidoreductase subunit H</fullName>
        <ecNumber evidence="5">7.1.1.-</ecNumber>
    </recommendedName>
    <alternativeName>
        <fullName evidence="5">NADH dehydrogenase I subunit H</fullName>
    </alternativeName>
    <alternativeName>
        <fullName evidence="5">NDH-1 subunit H</fullName>
    </alternativeName>
</protein>
<comment type="function">
    <text evidence="5">NDH-1 shuttles electrons from NADH, via FMN and iron-sulfur (Fe-S) centers, to quinones in the respiratory chain. The immediate electron acceptor for the enzyme in this species is believed to be ubiquinone. Couples the redox reaction to proton translocation (for every two electrons transferred, four hydrogen ions are translocated across the cytoplasmic membrane), and thus conserves the redox energy in a proton gradient. This subunit may bind ubiquinone.</text>
</comment>
<dbReference type="Proteomes" id="UP000197032">
    <property type="component" value="Unassembled WGS sequence"/>
</dbReference>
<accession>A0A1Z5HXC0</accession>
<keyword evidence="2 5" id="KW-0812">Transmembrane</keyword>
<reference evidence="8" key="1">
    <citation type="journal article" date="2017" name="Appl. Environ. Microbiol.">
        <title>Genomic Analysis of Calderihabitans maritimus KKC1, a Thermophilic, Hydrogenogenic, Carboxydotrophic Bacterium Isolated from Marine Sediment.</title>
        <authorList>
            <person name="Omae K."/>
            <person name="Yoneda Y."/>
            <person name="Fukuyama Y."/>
            <person name="Yoshida T."/>
            <person name="Sako Y."/>
        </authorList>
    </citation>
    <scope>NUCLEOTIDE SEQUENCE [LARGE SCALE GENOMIC DNA]</scope>
    <source>
        <strain evidence="8">KKC1</strain>
    </source>
</reference>
<keyword evidence="4 5" id="KW-0472">Membrane</keyword>
<dbReference type="GO" id="GO:0016655">
    <property type="term" value="F:oxidoreductase activity, acting on NAD(P)H, quinone or similar compound as acceptor"/>
    <property type="evidence" value="ECO:0007669"/>
    <property type="project" value="UniProtKB-UniRule"/>
</dbReference>
<comment type="subcellular location">
    <subcellularLocation>
        <location evidence="5 6">Cell membrane</location>
        <topology evidence="5 6">Multi-pass membrane protein</topology>
    </subcellularLocation>
    <subcellularLocation>
        <location evidence="1">Membrane</location>
        <topology evidence="1">Multi-pass membrane protein</topology>
    </subcellularLocation>
</comment>
<keyword evidence="8" id="KW-1185">Reference proteome</keyword>
<feature type="transmembrane region" description="Helical" evidence="5">
    <location>
        <begin position="177"/>
        <end position="198"/>
    </location>
</feature>
<comment type="subunit">
    <text evidence="5">NDH-1 is composed of 14 different subunits. Subunits NuoA, H, J, K, L, M, N constitute the membrane sector of the complex.</text>
</comment>
<dbReference type="AlphaFoldDB" id="A0A1Z5HXC0"/>
<keyword evidence="5" id="KW-1278">Translocase</keyword>
<dbReference type="PANTHER" id="PTHR11432">
    <property type="entry name" value="NADH DEHYDROGENASE SUBUNIT 1"/>
    <property type="match status" value="1"/>
</dbReference>